<name>A0A4Y3V9J4_9ACTN</name>
<proteinExistence type="predicted"/>
<organism evidence="2 3">
    <name type="scientific">Streptomyces spinoverrucosus</name>
    <dbReference type="NCBI Taxonomy" id="284043"/>
    <lineage>
        <taxon>Bacteria</taxon>
        <taxon>Bacillati</taxon>
        <taxon>Actinomycetota</taxon>
        <taxon>Actinomycetes</taxon>
        <taxon>Kitasatosporales</taxon>
        <taxon>Streptomycetaceae</taxon>
        <taxon>Streptomyces</taxon>
    </lineage>
</organism>
<evidence type="ECO:0000256" key="1">
    <source>
        <dbReference type="SAM" id="MobiDB-lite"/>
    </source>
</evidence>
<evidence type="ECO:0000313" key="2">
    <source>
        <dbReference type="EMBL" id="GEC02768.1"/>
    </source>
</evidence>
<dbReference type="PANTHER" id="PTHR35010:SF2">
    <property type="entry name" value="BLL4672 PROTEIN"/>
    <property type="match status" value="1"/>
</dbReference>
<protein>
    <recommendedName>
        <fullName evidence="4">HTH cro/C1-type domain-containing protein</fullName>
    </recommendedName>
</protein>
<feature type="region of interest" description="Disordered" evidence="1">
    <location>
        <begin position="1"/>
        <end position="20"/>
    </location>
</feature>
<dbReference type="Proteomes" id="UP000317881">
    <property type="component" value="Unassembled WGS sequence"/>
</dbReference>
<dbReference type="EMBL" id="BJND01000004">
    <property type="protein sequence ID" value="GEC02768.1"/>
    <property type="molecule type" value="Genomic_DNA"/>
</dbReference>
<feature type="compositionally biased region" description="Low complexity" evidence="1">
    <location>
        <begin position="10"/>
        <end position="20"/>
    </location>
</feature>
<evidence type="ECO:0000313" key="3">
    <source>
        <dbReference type="Proteomes" id="UP000317881"/>
    </source>
</evidence>
<feature type="compositionally biased region" description="Basic residues" evidence="1">
    <location>
        <begin position="75"/>
        <end position="87"/>
    </location>
</feature>
<sequence>MRLAGDGIHTPGRGTAPRGGRQLAAIGVDYYTRLEQGRVRASTPVLTTLARALHLNEDQQRYLYELAGRSDDRPRRRRPAQRVRPAMRRLSTNSPTPPPWCSASAWTSSPGTPPPPSSTPTSPSRQPGATICA</sequence>
<feature type="region of interest" description="Disordered" evidence="1">
    <location>
        <begin position="65"/>
        <end position="133"/>
    </location>
</feature>
<accession>A0A4Y3V9J4</accession>
<gene>
    <name evidence="2" type="ORF">SSP24_04230</name>
</gene>
<reference evidence="2 3" key="1">
    <citation type="submission" date="2019-06" db="EMBL/GenBank/DDBJ databases">
        <title>Whole genome shotgun sequence of Streptomyces spinoverrucosus NBRC 14228.</title>
        <authorList>
            <person name="Hosoyama A."/>
            <person name="Uohara A."/>
            <person name="Ohji S."/>
            <person name="Ichikawa N."/>
        </authorList>
    </citation>
    <scope>NUCLEOTIDE SEQUENCE [LARGE SCALE GENOMIC DNA]</scope>
    <source>
        <strain evidence="2 3">NBRC 14228</strain>
    </source>
</reference>
<dbReference type="PANTHER" id="PTHR35010">
    <property type="entry name" value="BLL4672 PROTEIN-RELATED"/>
    <property type="match status" value="1"/>
</dbReference>
<keyword evidence="3" id="KW-1185">Reference proteome</keyword>
<comment type="caution">
    <text evidence="2">The sequence shown here is derived from an EMBL/GenBank/DDBJ whole genome shotgun (WGS) entry which is preliminary data.</text>
</comment>
<dbReference type="AlphaFoldDB" id="A0A4Y3V9J4"/>
<evidence type="ECO:0008006" key="4">
    <source>
        <dbReference type="Google" id="ProtNLM"/>
    </source>
</evidence>